<dbReference type="PANTHER" id="PTHR43283:SF11">
    <property type="entry name" value="BETA-LACTAMASE-RELATED DOMAIN-CONTAINING PROTEIN"/>
    <property type="match status" value="1"/>
</dbReference>
<proteinExistence type="predicted"/>
<evidence type="ECO:0000259" key="3">
    <source>
        <dbReference type="Pfam" id="PF00144"/>
    </source>
</evidence>
<feature type="signal peptide" evidence="2">
    <location>
        <begin position="1"/>
        <end position="19"/>
    </location>
</feature>
<dbReference type="PANTHER" id="PTHR43283">
    <property type="entry name" value="BETA-LACTAMASE-RELATED"/>
    <property type="match status" value="1"/>
</dbReference>
<dbReference type="Pfam" id="PF00144">
    <property type="entry name" value="Beta-lactamase"/>
    <property type="match status" value="1"/>
</dbReference>
<dbReference type="InterPro" id="IPR001466">
    <property type="entry name" value="Beta-lactam-related"/>
</dbReference>
<gene>
    <name evidence="4" type="ORF">ACFQRG_07695</name>
</gene>
<keyword evidence="5" id="KW-1185">Reference proteome</keyword>
<keyword evidence="1 4" id="KW-0378">Hydrolase</keyword>
<feature type="domain" description="Beta-lactamase-related" evidence="3">
    <location>
        <begin position="78"/>
        <end position="412"/>
    </location>
</feature>
<evidence type="ECO:0000256" key="2">
    <source>
        <dbReference type="SAM" id="SignalP"/>
    </source>
</evidence>
<dbReference type="EMBL" id="JBHTCO010000005">
    <property type="protein sequence ID" value="MFC7392870.1"/>
    <property type="molecule type" value="Genomic_DNA"/>
</dbReference>
<name>A0ABW2PX47_9BACL</name>
<dbReference type="SUPFAM" id="SSF56601">
    <property type="entry name" value="beta-lactamase/transpeptidase-like"/>
    <property type="match status" value="1"/>
</dbReference>
<reference evidence="5" key="1">
    <citation type="journal article" date="2019" name="Int. J. Syst. Evol. Microbiol.">
        <title>The Global Catalogue of Microorganisms (GCM) 10K type strain sequencing project: providing services to taxonomists for standard genome sequencing and annotation.</title>
        <authorList>
            <consortium name="The Broad Institute Genomics Platform"/>
            <consortium name="The Broad Institute Genome Sequencing Center for Infectious Disease"/>
            <person name="Wu L."/>
            <person name="Ma J."/>
        </authorList>
    </citation>
    <scope>NUCLEOTIDE SEQUENCE [LARGE SCALE GENOMIC DNA]</scope>
    <source>
        <strain evidence="5">CGMCC 1.16305</strain>
    </source>
</reference>
<accession>A0ABW2PX47</accession>
<keyword evidence="2" id="KW-0732">Signal</keyword>
<feature type="chain" id="PRO_5046479083" evidence="2">
    <location>
        <begin position="20"/>
        <end position="432"/>
    </location>
</feature>
<dbReference type="EC" id="3.-.-.-" evidence="4"/>
<dbReference type="RefSeq" id="WP_380965278.1">
    <property type="nucleotide sequence ID" value="NZ_JBHTCO010000005.1"/>
</dbReference>
<dbReference type="InterPro" id="IPR050789">
    <property type="entry name" value="Diverse_Enzym_Activities"/>
</dbReference>
<evidence type="ECO:0000256" key="1">
    <source>
        <dbReference type="ARBA" id="ARBA00022801"/>
    </source>
</evidence>
<dbReference type="Proteomes" id="UP001596505">
    <property type="component" value="Unassembled WGS sequence"/>
</dbReference>
<sequence length="432" mass="48029">MRKTLSIILSCFIISGAFLMPGDTVNAKEDQQIIEQKSNINKDFLPNACDYSGQSSPVLHAGSAKDAHMRQKPLKMIDNKINKAIKEKVMPGAVVLIARSGIIVKERAYGYALKYKDADFSPLKNPIKMTKNTIFDLASISKLFTTVAALQLYEQGKFQLNDPVVNYLPGFAKNGKEKVTIKQLMTHTSGFPSRMKTSLFKIKGSHQDKLQYVLKYPLKNQPGSTYTYSDLNMMTLEALIEKLSGERLDEFVKKHVTAPLGMKDTMYNPGLFLKARIAATEYQPWTDRGLVWGQVHDEKAWALGGTAGHAGIFSTASDLAKFSQMLLNGGCYKGKRILKPSTVQLMETNQLSKFQNHPHGLGVELGQEWYMDALTAPNTMGHTGFTGTSVVISPKNNTIVILLTNRVHPTRHTPSINNIRRTIARLTADAIY</sequence>
<dbReference type="GO" id="GO:0016787">
    <property type="term" value="F:hydrolase activity"/>
    <property type="evidence" value="ECO:0007669"/>
    <property type="project" value="UniProtKB-KW"/>
</dbReference>
<organism evidence="4 5">
    <name type="scientific">Scopulibacillus cellulosilyticus</name>
    <dbReference type="NCBI Taxonomy" id="2665665"/>
    <lineage>
        <taxon>Bacteria</taxon>
        <taxon>Bacillati</taxon>
        <taxon>Bacillota</taxon>
        <taxon>Bacilli</taxon>
        <taxon>Bacillales</taxon>
        <taxon>Sporolactobacillaceae</taxon>
        <taxon>Scopulibacillus</taxon>
    </lineage>
</organism>
<dbReference type="InterPro" id="IPR012338">
    <property type="entry name" value="Beta-lactam/transpept-like"/>
</dbReference>
<evidence type="ECO:0000313" key="4">
    <source>
        <dbReference type="EMBL" id="MFC7392870.1"/>
    </source>
</evidence>
<protein>
    <submittedName>
        <fullName evidence="4">Serine hydrolase domain-containing protein</fullName>
        <ecNumber evidence="4">3.-.-.-</ecNumber>
    </submittedName>
</protein>
<evidence type="ECO:0000313" key="5">
    <source>
        <dbReference type="Proteomes" id="UP001596505"/>
    </source>
</evidence>
<dbReference type="Gene3D" id="3.40.710.10">
    <property type="entry name" value="DD-peptidase/beta-lactamase superfamily"/>
    <property type="match status" value="1"/>
</dbReference>
<comment type="caution">
    <text evidence="4">The sequence shown here is derived from an EMBL/GenBank/DDBJ whole genome shotgun (WGS) entry which is preliminary data.</text>
</comment>